<dbReference type="Proteomes" id="UP000663879">
    <property type="component" value="Unassembled WGS sequence"/>
</dbReference>
<comment type="caution">
    <text evidence="1">The sequence shown here is derived from an EMBL/GenBank/DDBJ whole genome shotgun (WGS) entry which is preliminary data.</text>
</comment>
<proteinExistence type="predicted"/>
<dbReference type="EMBL" id="CAJNOC010003484">
    <property type="protein sequence ID" value="CAF0984577.1"/>
    <property type="molecule type" value="Genomic_DNA"/>
</dbReference>
<accession>A0A814FLX1</accession>
<dbReference type="AlphaFoldDB" id="A0A814FLX1"/>
<dbReference type="OrthoDB" id="10029846at2759"/>
<sequence>DKLDFDDLEINGDYALTSNKCEFLRYDKKSKTDQSLKILSESDEWFMDGTFKSAPKQLMQLFTIHALIRDQNSSTITTILTCVYILTQRRSKNAYKQIFKVLKDKAFKNNISLNPKKVMVSYGTFRDGKLADNAAQQNFNNNEDVNSLRDQTEIPTVDPISFENELSTYVNLETVNIQVSTNYNPPLVEEQEYDNSTKTRI</sequence>
<feature type="non-terminal residue" evidence="1">
    <location>
        <position position="1"/>
    </location>
</feature>
<organism evidence="1 2">
    <name type="scientific">Brachionus calyciflorus</name>
    <dbReference type="NCBI Taxonomy" id="104777"/>
    <lineage>
        <taxon>Eukaryota</taxon>
        <taxon>Metazoa</taxon>
        <taxon>Spiralia</taxon>
        <taxon>Gnathifera</taxon>
        <taxon>Rotifera</taxon>
        <taxon>Eurotatoria</taxon>
        <taxon>Monogononta</taxon>
        <taxon>Pseudotrocha</taxon>
        <taxon>Ploima</taxon>
        <taxon>Brachionidae</taxon>
        <taxon>Brachionus</taxon>
    </lineage>
</organism>
<gene>
    <name evidence="1" type="ORF">OXX778_LOCUS15601</name>
</gene>
<protein>
    <submittedName>
        <fullName evidence="1">Uncharacterized protein</fullName>
    </submittedName>
</protein>
<reference evidence="1" key="1">
    <citation type="submission" date="2021-02" db="EMBL/GenBank/DDBJ databases">
        <authorList>
            <person name="Nowell W R."/>
        </authorList>
    </citation>
    <scope>NUCLEOTIDE SEQUENCE</scope>
    <source>
        <strain evidence="1">Ploen Becks lab</strain>
    </source>
</reference>
<evidence type="ECO:0000313" key="2">
    <source>
        <dbReference type="Proteomes" id="UP000663879"/>
    </source>
</evidence>
<name>A0A814FLX1_9BILA</name>
<keyword evidence="2" id="KW-1185">Reference proteome</keyword>
<evidence type="ECO:0000313" key="1">
    <source>
        <dbReference type="EMBL" id="CAF0984577.1"/>
    </source>
</evidence>